<dbReference type="InterPro" id="IPR036237">
    <property type="entry name" value="Xyl_isomerase-like_sf"/>
</dbReference>
<accession>A0A0S6UDW7</accession>
<protein>
    <submittedName>
        <fullName evidence="2">Sugar phosphate isomerases/epimerases</fullName>
    </submittedName>
</protein>
<dbReference type="PANTHER" id="PTHR12110:SF21">
    <property type="entry name" value="XYLOSE ISOMERASE-LIKE TIM BARREL DOMAIN-CONTAINING PROTEIN"/>
    <property type="match status" value="1"/>
</dbReference>
<evidence type="ECO:0000259" key="1">
    <source>
        <dbReference type="Pfam" id="PF01261"/>
    </source>
</evidence>
<reference evidence="2" key="1">
    <citation type="journal article" date="2014" name="Gene">
        <title>Genome-guided analysis of transformation efficiency and carbon dioxide assimilation by Moorella thermoacetica Y72.</title>
        <authorList>
            <person name="Tsukahara K."/>
            <person name="Kita A."/>
            <person name="Nakashimada Y."/>
            <person name="Hoshino T."/>
            <person name="Murakami K."/>
        </authorList>
    </citation>
    <scope>NUCLEOTIDE SEQUENCE [LARGE SCALE GENOMIC DNA]</scope>
    <source>
        <strain evidence="2">Y72</strain>
    </source>
</reference>
<dbReference type="AlphaFoldDB" id="A0A0S6UDW7"/>
<name>A0A0S6UDW7_NEOTH</name>
<evidence type="ECO:0000313" key="2">
    <source>
        <dbReference type="EMBL" id="GAF27186.1"/>
    </source>
</evidence>
<keyword evidence="2" id="KW-0413">Isomerase</keyword>
<dbReference type="SUPFAM" id="SSF51658">
    <property type="entry name" value="Xylose isomerase-like"/>
    <property type="match status" value="1"/>
</dbReference>
<dbReference type="PANTHER" id="PTHR12110">
    <property type="entry name" value="HYDROXYPYRUVATE ISOMERASE"/>
    <property type="match status" value="1"/>
</dbReference>
<feature type="domain" description="Xylose isomerase-like TIM barrel" evidence="1">
    <location>
        <begin position="30"/>
        <end position="245"/>
    </location>
</feature>
<sequence length="271" mass="30553">MTSWNGRVFVSTLPLTRPLDIKTLLASGAGLEIFAEGPQWRDPENGLNLTRTLLRGYNNPRSLHAPFYDLNLASEKYPPIRDLTLDIYKRFFGVAAELECEHVVIHTHAYTCPLYDPAGTRQRVKNILPLLAASARQAGIRLAVENIGLGPTQLFDSEEYVNLFREIDGIFALLDIGHAFLNGWDIPRVIWQLGEKLVALHLHDNRGHADEHLPIGMGSINWRLIREALALLPSPPALILEYNEETRLNRILTDIHELQCTHRFGSAMGQI</sequence>
<dbReference type="Gene3D" id="3.20.20.150">
    <property type="entry name" value="Divalent-metal-dependent TIM barrel enzymes"/>
    <property type="match status" value="1"/>
</dbReference>
<dbReference type="InterPro" id="IPR013022">
    <property type="entry name" value="Xyl_isomerase-like_TIM-brl"/>
</dbReference>
<dbReference type="GO" id="GO:0016853">
    <property type="term" value="F:isomerase activity"/>
    <property type="evidence" value="ECO:0007669"/>
    <property type="project" value="UniProtKB-KW"/>
</dbReference>
<organism evidence="2">
    <name type="scientific">Moorella thermoacetica Y72</name>
    <dbReference type="NCBI Taxonomy" id="1325331"/>
    <lineage>
        <taxon>Bacteria</taxon>
        <taxon>Bacillati</taxon>
        <taxon>Bacillota</taxon>
        <taxon>Clostridia</taxon>
        <taxon>Neomoorellales</taxon>
        <taxon>Neomoorellaceae</taxon>
        <taxon>Neomoorella</taxon>
    </lineage>
</organism>
<gene>
    <name evidence="2" type="ORF">MTY_2527</name>
</gene>
<proteinExistence type="predicted"/>
<dbReference type="Proteomes" id="UP000063718">
    <property type="component" value="Unassembled WGS sequence"/>
</dbReference>
<dbReference type="RefSeq" id="WP_025774921.1">
    <property type="nucleotide sequence ID" value="NZ_DF238840.1"/>
</dbReference>
<dbReference type="InterPro" id="IPR050312">
    <property type="entry name" value="IolE/XylAMocC-like"/>
</dbReference>
<dbReference type="Pfam" id="PF01261">
    <property type="entry name" value="AP_endonuc_2"/>
    <property type="match status" value="1"/>
</dbReference>
<dbReference type="EMBL" id="DF238840">
    <property type="protein sequence ID" value="GAF27186.1"/>
    <property type="molecule type" value="Genomic_DNA"/>
</dbReference>